<reference evidence="2 3" key="1">
    <citation type="journal article" date="2018" name="MBio">
        <title>Comparative Genomics Reveals the Core Gene Toolbox for the Fungus-Insect Symbiosis.</title>
        <authorList>
            <person name="Wang Y."/>
            <person name="Stata M."/>
            <person name="Wang W."/>
            <person name="Stajich J.E."/>
            <person name="White M.M."/>
            <person name="Moncalvo J.M."/>
        </authorList>
    </citation>
    <scope>NUCLEOTIDE SEQUENCE [LARGE SCALE GENOMIC DNA]</scope>
    <source>
        <strain evidence="2 3">SC-DP-2</strain>
    </source>
</reference>
<proteinExistence type="predicted"/>
<evidence type="ECO:0000313" key="2">
    <source>
        <dbReference type="EMBL" id="PVV03129.1"/>
    </source>
</evidence>
<feature type="chain" id="PRO_5015692970" evidence="1">
    <location>
        <begin position="20"/>
        <end position="416"/>
    </location>
</feature>
<organism evidence="2 3">
    <name type="scientific">Smittium megazygosporum</name>
    <dbReference type="NCBI Taxonomy" id="133381"/>
    <lineage>
        <taxon>Eukaryota</taxon>
        <taxon>Fungi</taxon>
        <taxon>Fungi incertae sedis</taxon>
        <taxon>Zoopagomycota</taxon>
        <taxon>Kickxellomycotina</taxon>
        <taxon>Harpellomycetes</taxon>
        <taxon>Harpellales</taxon>
        <taxon>Legeriomycetaceae</taxon>
        <taxon>Smittium</taxon>
    </lineage>
</organism>
<feature type="signal peptide" evidence="1">
    <location>
        <begin position="1"/>
        <end position="19"/>
    </location>
</feature>
<dbReference type="EMBL" id="MBFS01000275">
    <property type="protein sequence ID" value="PVV03129.1"/>
    <property type="molecule type" value="Genomic_DNA"/>
</dbReference>
<evidence type="ECO:0000256" key="1">
    <source>
        <dbReference type="SAM" id="SignalP"/>
    </source>
</evidence>
<dbReference type="OrthoDB" id="5563019at2759"/>
<keyword evidence="3" id="KW-1185">Reference proteome</keyword>
<accession>A0A2T9ZEY7</accession>
<dbReference type="AlphaFoldDB" id="A0A2T9ZEY7"/>
<comment type="caution">
    <text evidence="2">The sequence shown here is derived from an EMBL/GenBank/DDBJ whole genome shotgun (WGS) entry which is preliminary data.</text>
</comment>
<keyword evidence="1" id="KW-0732">Signal</keyword>
<sequence>MIVKNTILFLALGLPAVFGATCKNEGATRCTMPNGKGAKYIICENGKEVEKTCEGAETCHGNGKTGIMCIDAVAFKKRQSNSGSTFGGYEPLINSFNNGMYGDANSFNKFVTNMRSMMLTDKNALGDVTSSVSDGVQASKSQIASNAKDIGSMFKTNQGINNVITNAKNFQRSLTQNTAGYSNLITDVATNTKTNPNNLGGVSGLITNTYTAAASGISSNTAIASSDATRALSNMNLAFNMYYPNSLGKLLQGGLSPSAAGGSVAGSSAGDNNGTANIFRSLVDKTNNGQQFITPFAAAGVKMTDSVTAYATPARVNNVVNKYRSISPSSSNTVNVLNGVANAAISSRGSYRSSIDNSYIAYTSDTSGSNCGCGSSESFSAYLAILATLSMSQLLVPSGGCCYSNNASIFARSLIP</sequence>
<gene>
    <name evidence="2" type="ORF">BB560_002404</name>
</gene>
<dbReference type="Proteomes" id="UP000245609">
    <property type="component" value="Unassembled WGS sequence"/>
</dbReference>
<evidence type="ECO:0000313" key="3">
    <source>
        <dbReference type="Proteomes" id="UP000245609"/>
    </source>
</evidence>
<protein>
    <submittedName>
        <fullName evidence="2">Uncharacterized protein</fullName>
    </submittedName>
</protein>
<name>A0A2T9ZEY7_9FUNG</name>